<sequence length="338" mass="34486">MVFSGDGPFVRVSTGANRDVTSLLAARTSIDRAMTTLRKAESSLADAKSTREIARSLARQADDDAALVRAEADAAGRAYFAAANGDGSTVSSLDAVFGSGKDLLAGLAGMDRVSKLAGDSAELERIAAARDEEADAAELKAEEAWAAADGTNVEQREGDVHDAEIVLADARTSLDGLRAKAAAESVALINTLPADSGQLSAQGWSQPVAGRMTDGYGPRPNKPVAGVNEFHRGTDVAASCNSPVYAATSGVVVEARANGSYGNWILLDHGSGVSTGYAHLVDGGILVSAGESVTAGQLIGMVGSTGASTGCHLHFEVRLDGVAVDARPFMAARGIVVG</sequence>
<keyword evidence="3" id="KW-1185">Reference proteome</keyword>
<dbReference type="CDD" id="cd12797">
    <property type="entry name" value="M23_peptidase"/>
    <property type="match status" value="1"/>
</dbReference>
<protein>
    <recommendedName>
        <fullName evidence="1">M23ase beta-sheet core domain-containing protein</fullName>
    </recommendedName>
</protein>
<dbReference type="PANTHER" id="PTHR21666">
    <property type="entry name" value="PEPTIDASE-RELATED"/>
    <property type="match status" value="1"/>
</dbReference>
<reference evidence="2 3" key="1">
    <citation type="journal article" date="2019" name="Int. J. Syst. Evol. Microbiol.">
        <title>The Global Catalogue of Microorganisms (GCM) 10K type strain sequencing project: providing services to taxonomists for standard genome sequencing and annotation.</title>
        <authorList>
            <consortium name="The Broad Institute Genomics Platform"/>
            <consortium name="The Broad Institute Genome Sequencing Center for Infectious Disease"/>
            <person name="Wu L."/>
            <person name="Ma J."/>
        </authorList>
    </citation>
    <scope>NUCLEOTIDE SEQUENCE [LARGE SCALE GENOMIC DNA]</scope>
    <source>
        <strain evidence="2 3">JCM 13584</strain>
    </source>
</reference>
<accession>A0ABN2QKW3</accession>
<evidence type="ECO:0000313" key="3">
    <source>
        <dbReference type="Proteomes" id="UP001499954"/>
    </source>
</evidence>
<evidence type="ECO:0000259" key="1">
    <source>
        <dbReference type="Pfam" id="PF01551"/>
    </source>
</evidence>
<dbReference type="InterPro" id="IPR011055">
    <property type="entry name" value="Dup_hybrid_motif"/>
</dbReference>
<name>A0ABN2QKW3_9MICO</name>
<dbReference type="EMBL" id="BAAAMK010000003">
    <property type="protein sequence ID" value="GAA1954142.1"/>
    <property type="molecule type" value="Genomic_DNA"/>
</dbReference>
<dbReference type="Pfam" id="PF01551">
    <property type="entry name" value="Peptidase_M23"/>
    <property type="match status" value="1"/>
</dbReference>
<dbReference type="PANTHER" id="PTHR21666:SF270">
    <property type="entry name" value="MUREIN HYDROLASE ACTIVATOR ENVC"/>
    <property type="match status" value="1"/>
</dbReference>
<feature type="domain" description="M23ase beta-sheet core" evidence="1">
    <location>
        <begin position="230"/>
        <end position="325"/>
    </location>
</feature>
<dbReference type="SUPFAM" id="SSF51261">
    <property type="entry name" value="Duplicated hybrid motif"/>
    <property type="match status" value="1"/>
</dbReference>
<dbReference type="Proteomes" id="UP001499954">
    <property type="component" value="Unassembled WGS sequence"/>
</dbReference>
<gene>
    <name evidence="2" type="ORF">GCM10009717_20050</name>
</gene>
<dbReference type="InterPro" id="IPR016047">
    <property type="entry name" value="M23ase_b-sheet_dom"/>
</dbReference>
<evidence type="ECO:0000313" key="2">
    <source>
        <dbReference type="EMBL" id="GAA1954142.1"/>
    </source>
</evidence>
<proteinExistence type="predicted"/>
<dbReference type="InterPro" id="IPR050570">
    <property type="entry name" value="Cell_wall_metabolism_enzyme"/>
</dbReference>
<comment type="caution">
    <text evidence="2">The sequence shown here is derived from an EMBL/GenBank/DDBJ whole genome shotgun (WGS) entry which is preliminary data.</text>
</comment>
<dbReference type="Gene3D" id="2.70.70.10">
    <property type="entry name" value="Glucose Permease (Domain IIA)"/>
    <property type="match status" value="1"/>
</dbReference>
<organism evidence="2 3">
    <name type="scientific">Agromyces allii</name>
    <dbReference type="NCBI Taxonomy" id="393607"/>
    <lineage>
        <taxon>Bacteria</taxon>
        <taxon>Bacillati</taxon>
        <taxon>Actinomycetota</taxon>
        <taxon>Actinomycetes</taxon>
        <taxon>Micrococcales</taxon>
        <taxon>Microbacteriaceae</taxon>
        <taxon>Agromyces</taxon>
    </lineage>
</organism>